<dbReference type="Pfam" id="PF00686">
    <property type="entry name" value="CBM_20"/>
    <property type="match status" value="1"/>
</dbReference>
<evidence type="ECO:0000259" key="2">
    <source>
        <dbReference type="PROSITE" id="PS51166"/>
    </source>
</evidence>
<name>A0A8J4F7W4_9CHLO</name>
<dbReference type="PANTHER" id="PTHR15048">
    <property type="entry name" value="STARCH-BINDING DOMAIN-CONTAINING PROTEIN 1"/>
    <property type="match status" value="1"/>
</dbReference>
<accession>A0A8J4F7W4</accession>
<feature type="compositionally biased region" description="Polar residues" evidence="1">
    <location>
        <begin position="393"/>
        <end position="402"/>
    </location>
</feature>
<feature type="compositionally biased region" description="Polar residues" evidence="1">
    <location>
        <begin position="169"/>
        <end position="200"/>
    </location>
</feature>
<dbReference type="PROSITE" id="PS51166">
    <property type="entry name" value="CBM20"/>
    <property type="match status" value="1"/>
</dbReference>
<dbReference type="AlphaFoldDB" id="A0A8J4F7W4"/>
<feature type="compositionally biased region" description="Low complexity" evidence="1">
    <location>
        <begin position="421"/>
        <end position="447"/>
    </location>
</feature>
<evidence type="ECO:0000256" key="1">
    <source>
        <dbReference type="SAM" id="MobiDB-lite"/>
    </source>
</evidence>
<dbReference type="SUPFAM" id="SSF49452">
    <property type="entry name" value="Starch-binding domain-like"/>
    <property type="match status" value="1"/>
</dbReference>
<reference evidence="3" key="1">
    <citation type="journal article" date="2021" name="Proc. Natl. Acad. Sci. U.S.A.">
        <title>Three genomes in the algal genus Volvox reveal the fate of a haploid sex-determining region after a transition to homothallism.</title>
        <authorList>
            <person name="Yamamoto K."/>
            <person name="Hamaji T."/>
            <person name="Kawai-Toyooka H."/>
            <person name="Matsuzaki R."/>
            <person name="Takahashi F."/>
            <person name="Nishimura Y."/>
            <person name="Kawachi M."/>
            <person name="Noguchi H."/>
            <person name="Minakuchi Y."/>
            <person name="Umen J.G."/>
            <person name="Toyoda A."/>
            <person name="Nozaki H."/>
        </authorList>
    </citation>
    <scope>NUCLEOTIDE SEQUENCE</scope>
    <source>
        <strain evidence="3">NIES-3780</strain>
    </source>
</reference>
<dbReference type="GO" id="GO:2001070">
    <property type="term" value="F:starch binding"/>
    <property type="evidence" value="ECO:0007669"/>
    <property type="project" value="InterPro"/>
</dbReference>
<dbReference type="InterPro" id="IPR002044">
    <property type="entry name" value="CBM20"/>
</dbReference>
<dbReference type="InterPro" id="IPR013784">
    <property type="entry name" value="Carb-bd-like_fold"/>
</dbReference>
<keyword evidence="4" id="KW-1185">Reference proteome</keyword>
<feature type="region of interest" description="Disordered" evidence="1">
    <location>
        <begin position="333"/>
        <end position="364"/>
    </location>
</feature>
<feature type="domain" description="CBM20" evidence="2">
    <location>
        <begin position="196"/>
        <end position="309"/>
    </location>
</feature>
<proteinExistence type="predicted"/>
<feature type="non-terminal residue" evidence="3">
    <location>
        <position position="1"/>
    </location>
</feature>
<evidence type="ECO:0000313" key="3">
    <source>
        <dbReference type="EMBL" id="GIL60072.1"/>
    </source>
</evidence>
<protein>
    <recommendedName>
        <fullName evidence="2">CBM20 domain-containing protein</fullName>
    </recommendedName>
</protein>
<dbReference type="InterPro" id="IPR013783">
    <property type="entry name" value="Ig-like_fold"/>
</dbReference>
<dbReference type="SMART" id="SM01065">
    <property type="entry name" value="CBM_2"/>
    <property type="match status" value="1"/>
</dbReference>
<dbReference type="EMBL" id="BNCO01000038">
    <property type="protein sequence ID" value="GIL60072.1"/>
    <property type="molecule type" value="Genomic_DNA"/>
</dbReference>
<organism evidence="3 4">
    <name type="scientific">Volvox africanus</name>
    <dbReference type="NCBI Taxonomy" id="51714"/>
    <lineage>
        <taxon>Eukaryota</taxon>
        <taxon>Viridiplantae</taxon>
        <taxon>Chlorophyta</taxon>
        <taxon>core chlorophytes</taxon>
        <taxon>Chlorophyceae</taxon>
        <taxon>CS clade</taxon>
        <taxon>Chlamydomonadales</taxon>
        <taxon>Volvocaceae</taxon>
        <taxon>Volvox</taxon>
    </lineage>
</organism>
<feature type="region of interest" description="Disordered" evidence="1">
    <location>
        <begin position="154"/>
        <end position="200"/>
    </location>
</feature>
<dbReference type="Proteomes" id="UP000747399">
    <property type="component" value="Unassembled WGS sequence"/>
</dbReference>
<evidence type="ECO:0000313" key="4">
    <source>
        <dbReference type="Proteomes" id="UP000747399"/>
    </source>
</evidence>
<dbReference type="Gene3D" id="2.60.40.10">
    <property type="entry name" value="Immunoglobulins"/>
    <property type="match status" value="1"/>
</dbReference>
<dbReference type="GO" id="GO:0016020">
    <property type="term" value="C:membrane"/>
    <property type="evidence" value="ECO:0007669"/>
    <property type="project" value="TreeGrafter"/>
</dbReference>
<dbReference type="PANTHER" id="PTHR15048:SF0">
    <property type="entry name" value="STARCH-BINDING DOMAIN-CONTAINING PROTEIN 1"/>
    <property type="match status" value="1"/>
</dbReference>
<sequence length="447" mass="45318">MANAQLRRPQSGGHVALGRFQSTGGIVLPTRPASLQAGVLMFVRPILCPLRSGDLCSGSSSSGWEGMTPLMRPLPGGATVRRGGPGAASTRTRRLRMAAASSWLGGGAKLPMRPPIRTVAFKASSNEDAALSAGAVAGRSALGGGAVEAITTDAVAGSGSGGDNDTRKTVVNGTGDSTSSTNNGQAAEASQSRNGGSSVGTTRCRVVVPEYPAVPLTSDPWVSQRLLLVGSCRELGEWDPGRALVLERAEAGGWTADVELNLQADVAAKLLIVRGDGAERSVEWEKGGNRTLLPYAGNKALLMECPWSQPERTTRLEIDSSQLPPLRLLGKATQVAAAPPPKSQSQSSREAPGHGAGGGGAAAAATAGAPLGVGTAAAGGGATKAATGRPSIPSVQVRTNELQKVRQMISTKIGELEGRSESLSSASKVSTSSVPQQQQQATGAAAA</sequence>
<comment type="caution">
    <text evidence="3">The sequence shown here is derived from an EMBL/GenBank/DDBJ whole genome shotgun (WGS) entry which is preliminary data.</text>
</comment>
<gene>
    <name evidence="3" type="ORF">Vafri_14735</name>
</gene>
<feature type="region of interest" description="Disordered" evidence="1">
    <location>
        <begin position="377"/>
        <end position="447"/>
    </location>
</feature>